<reference evidence="3 4" key="1">
    <citation type="submission" date="2020-05" db="EMBL/GenBank/DDBJ databases">
        <authorList>
            <person name="Whitworth D."/>
        </authorList>
    </citation>
    <scope>NUCLEOTIDE SEQUENCE [LARGE SCALE GENOMIC DNA]</scope>
    <source>
        <strain evidence="3 4">AB043B</strain>
    </source>
</reference>
<keyword evidence="2" id="KW-0560">Oxidoreductase</keyword>
<sequence length="271" mass="29428">MTDLILTGASRGIGHALALALAPIRNQRLLLVARDADRLQALVADVERLGGQALAVPGDLGTVEGARKLGERLAELVTPGATLVHNAGLWPSERVLNADGLETSFVTNHLGPLVMQRSLLEAGRLRRILVVSGGLLVMGRFDAARTPTGEDFSSLRTYCNTKLCFALAMRDVAAAHPEVDVVVLHPGVVRTDLAARSGLVGWLLSQVKRAWERPEVCAARLVRILQRERWSPPGDARWLMEEAERPWPAVTENAATRQALRDTTSRLLAAR</sequence>
<dbReference type="PANTHER" id="PTHR24320:SF148">
    <property type="entry name" value="NAD(P)-BINDING ROSSMANN-FOLD SUPERFAMILY PROTEIN"/>
    <property type="match status" value="1"/>
</dbReference>
<dbReference type="Proteomes" id="UP000563426">
    <property type="component" value="Unassembled WGS sequence"/>
</dbReference>
<gene>
    <name evidence="3" type="ORF">HMI49_13320</name>
</gene>
<dbReference type="SUPFAM" id="SSF51735">
    <property type="entry name" value="NAD(P)-binding Rossmann-fold domains"/>
    <property type="match status" value="1"/>
</dbReference>
<dbReference type="InterPro" id="IPR036291">
    <property type="entry name" value="NAD(P)-bd_dom_sf"/>
</dbReference>
<protein>
    <submittedName>
        <fullName evidence="3">SDR family NAD(P)-dependent oxidoreductase</fullName>
    </submittedName>
</protein>
<evidence type="ECO:0000256" key="1">
    <source>
        <dbReference type="ARBA" id="ARBA00006484"/>
    </source>
</evidence>
<dbReference type="GO" id="GO:0016491">
    <property type="term" value="F:oxidoreductase activity"/>
    <property type="evidence" value="ECO:0007669"/>
    <property type="project" value="UniProtKB-KW"/>
</dbReference>
<dbReference type="Pfam" id="PF00106">
    <property type="entry name" value="adh_short"/>
    <property type="match status" value="1"/>
</dbReference>
<dbReference type="Gene3D" id="3.40.50.720">
    <property type="entry name" value="NAD(P)-binding Rossmann-like Domain"/>
    <property type="match status" value="1"/>
</dbReference>
<comment type="caution">
    <text evidence="3">The sequence shown here is derived from an EMBL/GenBank/DDBJ whole genome shotgun (WGS) entry which is preliminary data.</text>
</comment>
<name>A0A7Y4NRY9_9BACT</name>
<organism evidence="3 4">
    <name type="scientific">Corallococcus exercitus</name>
    <dbReference type="NCBI Taxonomy" id="2316736"/>
    <lineage>
        <taxon>Bacteria</taxon>
        <taxon>Pseudomonadati</taxon>
        <taxon>Myxococcota</taxon>
        <taxon>Myxococcia</taxon>
        <taxon>Myxococcales</taxon>
        <taxon>Cystobacterineae</taxon>
        <taxon>Myxococcaceae</taxon>
        <taxon>Corallococcus</taxon>
    </lineage>
</organism>
<dbReference type="PANTHER" id="PTHR24320">
    <property type="entry name" value="RETINOL DEHYDROGENASE"/>
    <property type="match status" value="1"/>
</dbReference>
<evidence type="ECO:0000313" key="3">
    <source>
        <dbReference type="EMBL" id="NOK34176.1"/>
    </source>
</evidence>
<evidence type="ECO:0000256" key="2">
    <source>
        <dbReference type="ARBA" id="ARBA00023002"/>
    </source>
</evidence>
<proteinExistence type="inferred from homology"/>
<dbReference type="EMBL" id="JABFJV010000061">
    <property type="protein sequence ID" value="NOK34176.1"/>
    <property type="molecule type" value="Genomic_DNA"/>
</dbReference>
<dbReference type="RefSeq" id="WP_171435100.1">
    <property type="nucleotide sequence ID" value="NZ_JABFJV010000061.1"/>
</dbReference>
<evidence type="ECO:0000313" key="4">
    <source>
        <dbReference type="Proteomes" id="UP000563426"/>
    </source>
</evidence>
<dbReference type="AlphaFoldDB" id="A0A7Y4NRY9"/>
<dbReference type="InterPro" id="IPR002347">
    <property type="entry name" value="SDR_fam"/>
</dbReference>
<comment type="similarity">
    <text evidence="1">Belongs to the short-chain dehydrogenases/reductases (SDR) family.</text>
</comment>
<dbReference type="PRINTS" id="PR00081">
    <property type="entry name" value="GDHRDH"/>
</dbReference>
<accession>A0A7Y4NRY9</accession>
<keyword evidence="4" id="KW-1185">Reference proteome</keyword>